<sequence>MKLNTLLLKEYLVPKKPNTSNDKPTPLNRRPYFSRLSIPCWVTTKPPPAFRIAAFRANSDKMYSNSNTMRNRIHLILSPSKKLFIFYSN</sequence>
<reference evidence="1 2" key="1">
    <citation type="submission" date="2017-03" db="EMBL/GenBank/DDBJ databases">
        <title>Complete Genome Sequence of Vibrio vulnificus FORC_053.</title>
        <authorList>
            <consortium name="Food-borne Pathogen Omics Research Center"/>
            <person name="Chung H.Y."/>
            <person name="Na E.J."/>
            <person name="Song J.S."/>
            <person name="Kim H."/>
            <person name="Lee J.-H."/>
            <person name="Ryu S."/>
            <person name="Choi S.H."/>
        </authorList>
    </citation>
    <scope>NUCLEOTIDE SEQUENCE [LARGE SCALE GENOMIC DNA]</scope>
    <source>
        <strain evidence="1 2">FORC_053</strain>
    </source>
</reference>
<protein>
    <submittedName>
        <fullName evidence="1">Uncharacterized protein</fullName>
    </submittedName>
</protein>
<gene>
    <name evidence="1" type="ORF">FORC53_5208</name>
</gene>
<dbReference type="EMBL" id="CP019292">
    <property type="protein sequence ID" value="AXX63547.1"/>
    <property type="molecule type" value="Genomic_DNA"/>
</dbReference>
<evidence type="ECO:0000313" key="2">
    <source>
        <dbReference type="Proteomes" id="UP000263418"/>
    </source>
</evidence>
<proteinExistence type="predicted"/>
<dbReference type="Proteomes" id="UP000263418">
    <property type="component" value="Chromosome 3"/>
</dbReference>
<name>A0AAN1PWJ3_VIBVL</name>
<organism evidence="1 2">
    <name type="scientific">Vibrio vulnificus</name>
    <dbReference type="NCBI Taxonomy" id="672"/>
    <lineage>
        <taxon>Bacteria</taxon>
        <taxon>Pseudomonadati</taxon>
        <taxon>Pseudomonadota</taxon>
        <taxon>Gammaproteobacteria</taxon>
        <taxon>Vibrionales</taxon>
        <taxon>Vibrionaceae</taxon>
        <taxon>Vibrio</taxon>
    </lineage>
</organism>
<dbReference type="AlphaFoldDB" id="A0AAN1PWJ3"/>
<evidence type="ECO:0000313" key="1">
    <source>
        <dbReference type="EMBL" id="AXX63547.1"/>
    </source>
</evidence>
<accession>A0AAN1PWJ3</accession>